<proteinExistence type="predicted"/>
<protein>
    <submittedName>
        <fullName evidence="1">Uncharacterized protein</fullName>
    </submittedName>
</protein>
<comment type="caution">
    <text evidence="1">The sequence shown here is derived from an EMBL/GenBank/DDBJ whole genome shotgun (WGS) entry which is preliminary data.</text>
</comment>
<name>A0A1G4IB94_TRYEQ</name>
<evidence type="ECO:0000313" key="2">
    <source>
        <dbReference type="Proteomes" id="UP000195570"/>
    </source>
</evidence>
<sequence>MEAVVAVDGKRPSPATLFIHENTNYNGREAGAACVPMRVNDSITVQQLADEYCITSVVECDATGSVQPRAVALDSPLDVLHGGKYYIARRDVKHFAREPRVTFRGKVTVREFNATHGVIGREGETNANRGQAVAADPVGVAPSRKRPEREEDLFDSGTRTEIYAKEYEFVPFVGDLYNDGRNGMIHLKDVKKLCESVDLDEVEFRARHVQAEKILTHAKQLLLSYADGNGGRTSPEY</sequence>
<accession>A0A1G4IB94</accession>
<organism evidence="1 2">
    <name type="scientific">Trypanosoma equiperdum</name>
    <dbReference type="NCBI Taxonomy" id="5694"/>
    <lineage>
        <taxon>Eukaryota</taxon>
        <taxon>Discoba</taxon>
        <taxon>Euglenozoa</taxon>
        <taxon>Kinetoplastea</taxon>
        <taxon>Metakinetoplastina</taxon>
        <taxon>Trypanosomatida</taxon>
        <taxon>Trypanosomatidae</taxon>
        <taxon>Trypanosoma</taxon>
    </lineage>
</organism>
<dbReference type="EMBL" id="CZPT02001183">
    <property type="protein sequence ID" value="SCU69239.1"/>
    <property type="molecule type" value="Genomic_DNA"/>
</dbReference>
<dbReference type="AlphaFoldDB" id="A0A1G4IB94"/>
<dbReference type="GeneID" id="92374745"/>
<gene>
    <name evidence="1" type="ORF">TEOVI_000080500</name>
</gene>
<evidence type="ECO:0000313" key="1">
    <source>
        <dbReference type="EMBL" id="SCU69239.1"/>
    </source>
</evidence>
<keyword evidence="2" id="KW-1185">Reference proteome</keyword>
<dbReference type="Proteomes" id="UP000195570">
    <property type="component" value="Unassembled WGS sequence"/>
</dbReference>
<dbReference type="VEuPathDB" id="TriTrypDB:TEOVI_000080500"/>
<dbReference type="RefSeq" id="XP_067080240.1">
    <property type="nucleotide sequence ID" value="XM_067224139.1"/>
</dbReference>
<reference evidence="1" key="1">
    <citation type="submission" date="2016-09" db="EMBL/GenBank/DDBJ databases">
        <authorList>
            <person name="Hebert L."/>
            <person name="Moumen B."/>
        </authorList>
    </citation>
    <scope>NUCLEOTIDE SEQUENCE [LARGE SCALE GENOMIC DNA]</scope>
    <source>
        <strain evidence="1">OVI</strain>
    </source>
</reference>